<feature type="compositionally biased region" description="Polar residues" evidence="2">
    <location>
        <begin position="255"/>
        <end position="279"/>
    </location>
</feature>
<dbReference type="AlphaFoldDB" id="A0AAD9VWL9"/>
<feature type="region of interest" description="Disordered" evidence="2">
    <location>
        <begin position="191"/>
        <end position="311"/>
    </location>
</feature>
<evidence type="ECO:0000256" key="1">
    <source>
        <dbReference type="SAM" id="Coils"/>
    </source>
</evidence>
<evidence type="ECO:0000313" key="3">
    <source>
        <dbReference type="EMBL" id="KAK2596479.1"/>
    </source>
</evidence>
<comment type="caution">
    <text evidence="3">The sequence shown here is derived from an EMBL/GenBank/DDBJ whole genome shotgun (WGS) entry which is preliminary data.</text>
</comment>
<protein>
    <submittedName>
        <fullName evidence="3">Uncharacterized protein</fullName>
    </submittedName>
</protein>
<sequence length="671" mass="76450">MPSSNLLPSSISKVDEHLNNVQKLAIQFYDEEAALEERGLRDELRQAAQNTSDQIMALETLIILPFAGNPCKEYHESVFAHLVIYAREEEEGRRGLEHVPEAIGRIAKDWSWQHRYGKQQYAPPPEDNELAVTTKKLEQATKKLAEKDREIASLKEELSRLRGYNFEDADQLYSTPTTVVNCMCGRDSRSIESTSEASPTPRYPHSAASSATYTEDETAKAHHPADSTTIETIRDPTEASINDDYGSQHGDEVSNEVSRPEGSSSPTPGGWYSETNEVTSLDGGSLGSIKWDQGWSGNPSWDNNAVPSWGIEGADSTELAGEAFQPGEPPKWRDSKLRPESKSWLHPLSFGNAPHTMSEARYKDILDLHVLPLATRLEDDEWLNSPLGIVRVDDLLLFRLLTRGRELAQKCLWAHMDKNRPDIRSRKFPGGWQQVKFEVCALRETLQFGSLHIRENCARLAYDAVFNVVPLRHLTCHWNPADLGWPRPAPQMVDYHLKNVQKLAIHLYDEASAMEARKLRDEARQAVEDTVNELVALEPLSDEYDWKYHHEQMFLQITFARDEKDPDMFKFPDIVFRAADAWLRRRPSEDLAYDSFTDREQKKLEDGLEEKTVKEEKTTEAEGDQRRTLARNNFITRIPSRRHSISAAYPHNPGVFSICSAYPQHITFRDI</sequence>
<dbReference type="Proteomes" id="UP001265746">
    <property type="component" value="Unassembled WGS sequence"/>
</dbReference>
<dbReference type="EMBL" id="JAUJFL010000011">
    <property type="protein sequence ID" value="KAK2596479.1"/>
    <property type="molecule type" value="Genomic_DNA"/>
</dbReference>
<name>A0AAD9VWL9_PHOAM</name>
<feature type="compositionally biased region" description="Polar residues" evidence="2">
    <location>
        <begin position="295"/>
        <end position="306"/>
    </location>
</feature>
<reference evidence="3" key="1">
    <citation type="submission" date="2023-06" db="EMBL/GenBank/DDBJ databases">
        <authorList>
            <person name="Noh H."/>
        </authorList>
    </citation>
    <scope>NUCLEOTIDE SEQUENCE</scope>
    <source>
        <strain evidence="3">DUCC20226</strain>
    </source>
</reference>
<evidence type="ECO:0000256" key="2">
    <source>
        <dbReference type="SAM" id="MobiDB-lite"/>
    </source>
</evidence>
<keyword evidence="1" id="KW-0175">Coiled coil</keyword>
<keyword evidence="4" id="KW-1185">Reference proteome</keyword>
<accession>A0AAD9VWL9</accession>
<gene>
    <name evidence="3" type="ORF">N8I77_013367</name>
</gene>
<feature type="coiled-coil region" evidence="1">
    <location>
        <begin position="130"/>
        <end position="164"/>
    </location>
</feature>
<organism evidence="3 4">
    <name type="scientific">Phomopsis amygdali</name>
    <name type="common">Fusicoccum amygdali</name>
    <dbReference type="NCBI Taxonomy" id="1214568"/>
    <lineage>
        <taxon>Eukaryota</taxon>
        <taxon>Fungi</taxon>
        <taxon>Dikarya</taxon>
        <taxon>Ascomycota</taxon>
        <taxon>Pezizomycotina</taxon>
        <taxon>Sordariomycetes</taxon>
        <taxon>Sordariomycetidae</taxon>
        <taxon>Diaporthales</taxon>
        <taxon>Diaporthaceae</taxon>
        <taxon>Diaporthe</taxon>
    </lineage>
</organism>
<evidence type="ECO:0000313" key="4">
    <source>
        <dbReference type="Proteomes" id="UP001265746"/>
    </source>
</evidence>
<proteinExistence type="predicted"/>